<dbReference type="InterPro" id="IPR036188">
    <property type="entry name" value="FAD/NAD-bd_sf"/>
</dbReference>
<dbReference type="STRING" id="666685.R2APBS1_3097"/>
<dbReference type="Proteomes" id="UP000011859">
    <property type="component" value="Chromosome"/>
</dbReference>
<organism evidence="3 4">
    <name type="scientific">Rhodanobacter denitrificans</name>
    <dbReference type="NCBI Taxonomy" id="666685"/>
    <lineage>
        <taxon>Bacteria</taxon>
        <taxon>Pseudomonadati</taxon>
        <taxon>Pseudomonadota</taxon>
        <taxon>Gammaproteobacteria</taxon>
        <taxon>Lysobacterales</taxon>
        <taxon>Rhodanobacteraceae</taxon>
        <taxon>Rhodanobacter</taxon>
    </lineage>
</organism>
<dbReference type="InterPro" id="IPR050816">
    <property type="entry name" value="Flavin-dep_Halogenase_NPB"/>
</dbReference>
<evidence type="ECO:0000256" key="2">
    <source>
        <dbReference type="PIRSR" id="PIRSR011396-2"/>
    </source>
</evidence>
<dbReference type="EMBL" id="CP003470">
    <property type="protein sequence ID" value="AGG90169.1"/>
    <property type="molecule type" value="Genomic_DNA"/>
</dbReference>
<dbReference type="InterPro" id="IPR006905">
    <property type="entry name" value="Flavin_halogenase"/>
</dbReference>
<keyword evidence="2" id="KW-0547">Nucleotide-binding</keyword>
<dbReference type="InterPro" id="IPR033856">
    <property type="entry name" value="Trp_halogen"/>
</dbReference>
<dbReference type="RefSeq" id="WP_015448584.1">
    <property type="nucleotide sequence ID" value="NC_020541.1"/>
</dbReference>
<feature type="binding site" evidence="2">
    <location>
        <position position="190"/>
    </location>
    <ligand>
        <name>FAD</name>
        <dbReference type="ChEBI" id="CHEBI:57692"/>
    </ligand>
</feature>
<feature type="binding site" evidence="2">
    <location>
        <position position="347"/>
    </location>
    <ligand>
        <name>L-tryptophan</name>
        <dbReference type="ChEBI" id="CHEBI:57912"/>
    </ligand>
</feature>
<name>M4NGZ5_9GAMM</name>
<feature type="binding site" evidence="2">
    <location>
        <position position="338"/>
    </location>
    <ligand>
        <name>FAD</name>
        <dbReference type="ChEBI" id="CHEBI:57692"/>
    </ligand>
</feature>
<dbReference type="PANTHER" id="PTHR43747">
    <property type="entry name" value="FAD-BINDING PROTEIN"/>
    <property type="match status" value="1"/>
</dbReference>
<evidence type="ECO:0000313" key="4">
    <source>
        <dbReference type="Proteomes" id="UP000011859"/>
    </source>
</evidence>
<evidence type="ECO:0000256" key="1">
    <source>
        <dbReference type="PIRSR" id="PIRSR011396-1"/>
    </source>
</evidence>
<accession>M4NGZ5</accession>
<sequence length="515" mass="57286" precursor="true">MNDPRIRRIVIVGGGTTGWLAAALLTQALGSQVQIRLVESAEIGTVGVGEATIPQIRHINRFLGIDEDEMLRFAHGTYKLGVQLNGFTRPGDSYLHAFGDLGLPLGLTPFHHYWLRAVQARGGAADAPDLWAYSLNAAAAAENRFAPLEKIPDSPLGGLRYAYHFDASRYAQYLRERIAPGAVQRIEGKVVEVRLREGDGFIESLQLEHGERVDGDFFIDCSGFRGLLIEGALHTGYENWQHWLPCDRALAVGSAPGGPMRPYTQASARTAGWQWRIPLRHRTGNGHVYCSRFISDDEAAAQLVANLETEPLGDPRPLRFVTGMRRLAWNRNCLALGLAAGFMEPLESTSIHLVQSGVSRLLAMFPDRRCDSALADEYNRQTRFEYEHVRDFLILHYKATERTDTPFWQQCGAMEIPPSLARRIELFRRTGMVFREGEELFAETGWVQVLLGQRIVPERHHPLADALTDTQLDGFLADIRTLIGRAKNTLPLHHEFVARAGGALDVAQRTAAAAP</sequence>
<dbReference type="GeneID" id="72427710"/>
<keyword evidence="2" id="KW-0274">FAD</keyword>
<gene>
    <name evidence="3" type="ORF">R2APBS1_3097</name>
</gene>
<feature type="binding site" evidence="2">
    <location>
        <position position="79"/>
    </location>
    <ligand>
        <name>7-chloro-L-tryptophan</name>
        <dbReference type="ChEBI" id="CHEBI:58713"/>
    </ligand>
</feature>
<dbReference type="GO" id="GO:0000166">
    <property type="term" value="F:nucleotide binding"/>
    <property type="evidence" value="ECO:0007669"/>
    <property type="project" value="UniProtKB-KW"/>
</dbReference>
<feature type="active site" evidence="1">
    <location>
        <position position="79"/>
    </location>
</feature>
<dbReference type="Pfam" id="PF04820">
    <property type="entry name" value="Trp_halogenase"/>
    <property type="match status" value="1"/>
</dbReference>
<dbReference type="SUPFAM" id="SSF51905">
    <property type="entry name" value="FAD/NAD(P)-binding domain"/>
    <property type="match status" value="1"/>
</dbReference>
<dbReference type="AlphaFoldDB" id="M4NGZ5"/>
<feature type="binding site" evidence="2">
    <location>
        <position position="351"/>
    </location>
    <ligand>
        <name>FAD</name>
        <dbReference type="ChEBI" id="CHEBI:57692"/>
    </ligand>
</feature>
<dbReference type="PIRSF" id="PIRSF011396">
    <property type="entry name" value="Trp_halogenase"/>
    <property type="match status" value="1"/>
</dbReference>
<dbReference type="OrthoDB" id="462203at2"/>
<dbReference type="KEGG" id="rhd:R2APBS1_3097"/>
<keyword evidence="2" id="KW-0285">Flavoprotein</keyword>
<dbReference type="GO" id="GO:0004497">
    <property type="term" value="F:monooxygenase activity"/>
    <property type="evidence" value="ECO:0007669"/>
    <property type="project" value="InterPro"/>
</dbReference>
<dbReference type="eggNOG" id="COG0665">
    <property type="taxonomic scope" value="Bacteria"/>
</dbReference>
<keyword evidence="4" id="KW-1185">Reference proteome</keyword>
<evidence type="ECO:0000313" key="3">
    <source>
        <dbReference type="EMBL" id="AGG90169.1"/>
    </source>
</evidence>
<dbReference type="PANTHER" id="PTHR43747:SF4">
    <property type="entry name" value="FLAVIN-DEPENDENT TRYPTOPHAN HALOGENASE"/>
    <property type="match status" value="1"/>
</dbReference>
<dbReference type="HOGENOM" id="CLU_022247_1_0_6"/>
<reference evidence="3 4" key="1">
    <citation type="submission" date="2012-04" db="EMBL/GenBank/DDBJ databases">
        <title>Complete genome of Rhodanobacter sp. 2APBS1.</title>
        <authorList>
            <consortium name="US DOE Joint Genome Institute"/>
            <person name="Huntemann M."/>
            <person name="Wei C.-L."/>
            <person name="Han J."/>
            <person name="Detter J.C."/>
            <person name="Han C."/>
            <person name="Tapia R."/>
            <person name="Munk A.C.C."/>
            <person name="Chen A."/>
            <person name="Krypides N."/>
            <person name="Mavromatis K."/>
            <person name="Markowitz V."/>
            <person name="Szeto E."/>
            <person name="Ivanova N."/>
            <person name="Mikhailova N."/>
            <person name="Ovchinnikova G."/>
            <person name="Pagani I."/>
            <person name="Pati A."/>
            <person name="Goodwin L."/>
            <person name="Peters L."/>
            <person name="Pitluck S."/>
            <person name="Woyke T."/>
            <person name="Prakash O."/>
            <person name="Elkins J."/>
            <person name="Brown S."/>
            <person name="Palumbo A."/>
            <person name="Hemme C."/>
            <person name="Zhou J."/>
            <person name="Watson D."/>
            <person name="Jardine P."/>
            <person name="Kostka J."/>
            <person name="Green S."/>
        </authorList>
    </citation>
    <scope>NUCLEOTIDE SEQUENCE [LARGE SCALE GENOMIC DNA]</scope>
    <source>
        <strain evidence="3 4">2APBS1</strain>
    </source>
</reference>
<dbReference type="Gene3D" id="3.50.50.60">
    <property type="entry name" value="FAD/NAD(P)-binding domain"/>
    <property type="match status" value="1"/>
</dbReference>
<proteinExistence type="predicted"/>
<protein>
    <submittedName>
        <fullName evidence="3">Tryptophan halogenase</fullName>
    </submittedName>
</protein>